<keyword evidence="7 8" id="KW-0472">Membrane</keyword>
<proteinExistence type="inferred from homology"/>
<evidence type="ECO:0000256" key="4">
    <source>
        <dbReference type="ARBA" id="ARBA00022475"/>
    </source>
</evidence>
<dbReference type="InterPro" id="IPR037185">
    <property type="entry name" value="EmrE-like"/>
</dbReference>
<dbReference type="PANTHER" id="PTHR22911:SF137">
    <property type="entry name" value="SOLUTE CARRIER FAMILY 35 MEMBER G2-RELATED"/>
    <property type="match status" value="1"/>
</dbReference>
<dbReference type="AlphaFoldDB" id="A0A1N7IU97"/>
<dbReference type="SUPFAM" id="SSF103481">
    <property type="entry name" value="Multidrug resistance efflux transporter EmrE"/>
    <property type="match status" value="2"/>
</dbReference>
<gene>
    <name evidence="10" type="ORF">SAMN05421687_102233</name>
</gene>
<feature type="transmembrane region" description="Helical" evidence="8">
    <location>
        <begin position="37"/>
        <end position="55"/>
    </location>
</feature>
<evidence type="ECO:0000259" key="9">
    <source>
        <dbReference type="Pfam" id="PF00892"/>
    </source>
</evidence>
<evidence type="ECO:0000256" key="6">
    <source>
        <dbReference type="ARBA" id="ARBA00022989"/>
    </source>
</evidence>
<feature type="transmembrane region" description="Helical" evidence="8">
    <location>
        <begin position="7"/>
        <end position="25"/>
    </location>
</feature>
<evidence type="ECO:0000256" key="5">
    <source>
        <dbReference type="ARBA" id="ARBA00022692"/>
    </source>
</evidence>
<feature type="transmembrane region" description="Helical" evidence="8">
    <location>
        <begin position="75"/>
        <end position="94"/>
    </location>
</feature>
<feature type="transmembrane region" description="Helical" evidence="8">
    <location>
        <begin position="242"/>
        <end position="261"/>
    </location>
</feature>
<evidence type="ECO:0000256" key="1">
    <source>
        <dbReference type="ARBA" id="ARBA00004651"/>
    </source>
</evidence>
<feature type="transmembrane region" description="Helical" evidence="8">
    <location>
        <begin position="130"/>
        <end position="147"/>
    </location>
</feature>
<evidence type="ECO:0000256" key="7">
    <source>
        <dbReference type="ARBA" id="ARBA00023136"/>
    </source>
</evidence>
<feature type="domain" description="EamA" evidence="9">
    <location>
        <begin position="6"/>
        <end position="146"/>
    </location>
</feature>
<reference evidence="11" key="1">
    <citation type="submission" date="2017-01" db="EMBL/GenBank/DDBJ databases">
        <authorList>
            <person name="Varghese N."/>
            <person name="Submissions S."/>
        </authorList>
    </citation>
    <scope>NUCLEOTIDE SEQUENCE [LARGE SCALE GENOMIC DNA]</scope>
    <source>
        <strain evidence="11">DSM 23127</strain>
    </source>
</reference>
<feature type="transmembrane region" description="Helical" evidence="8">
    <location>
        <begin position="176"/>
        <end position="197"/>
    </location>
</feature>
<feature type="domain" description="EamA" evidence="9">
    <location>
        <begin position="157"/>
        <end position="284"/>
    </location>
</feature>
<keyword evidence="4" id="KW-1003">Cell membrane</keyword>
<accession>A0A1N7IU97</accession>
<feature type="transmembrane region" description="Helical" evidence="8">
    <location>
        <begin position="153"/>
        <end position="169"/>
    </location>
</feature>
<feature type="transmembrane region" description="Helical" evidence="8">
    <location>
        <begin position="267"/>
        <end position="284"/>
    </location>
</feature>
<evidence type="ECO:0000313" key="10">
    <source>
        <dbReference type="EMBL" id="SIS40668.1"/>
    </source>
</evidence>
<name>A0A1N7IU97_9BACI</name>
<dbReference type="RefSeq" id="WP_076557140.1">
    <property type="nucleotide sequence ID" value="NZ_FTOC01000002.1"/>
</dbReference>
<evidence type="ECO:0000256" key="8">
    <source>
        <dbReference type="SAM" id="Phobius"/>
    </source>
</evidence>
<keyword evidence="11" id="KW-1185">Reference proteome</keyword>
<dbReference type="Pfam" id="PF00892">
    <property type="entry name" value="EamA"/>
    <property type="match status" value="2"/>
</dbReference>
<dbReference type="InterPro" id="IPR004626">
    <property type="entry name" value="RarD"/>
</dbReference>
<feature type="transmembrane region" description="Helical" evidence="8">
    <location>
        <begin position="106"/>
        <end position="123"/>
    </location>
</feature>
<evidence type="ECO:0000313" key="11">
    <source>
        <dbReference type="Proteomes" id="UP000187608"/>
    </source>
</evidence>
<evidence type="ECO:0000256" key="2">
    <source>
        <dbReference type="ARBA" id="ARBA00007362"/>
    </source>
</evidence>
<dbReference type="Proteomes" id="UP000187608">
    <property type="component" value="Unassembled WGS sequence"/>
</dbReference>
<comment type="subcellular location">
    <subcellularLocation>
        <location evidence="1">Cell membrane</location>
        <topology evidence="1">Multi-pass membrane protein</topology>
    </subcellularLocation>
</comment>
<evidence type="ECO:0000256" key="3">
    <source>
        <dbReference type="ARBA" id="ARBA00022448"/>
    </source>
</evidence>
<dbReference type="OrthoDB" id="369870at2"/>
<keyword evidence="3" id="KW-0813">Transport</keyword>
<dbReference type="EMBL" id="FTOC01000002">
    <property type="protein sequence ID" value="SIS40668.1"/>
    <property type="molecule type" value="Genomic_DNA"/>
</dbReference>
<protein>
    <submittedName>
        <fullName evidence="10">Chloramphenicol-sensitive protein RarD</fullName>
    </submittedName>
</protein>
<keyword evidence="5 8" id="KW-0812">Transmembrane</keyword>
<dbReference type="NCBIfam" id="TIGR00688">
    <property type="entry name" value="rarD"/>
    <property type="match status" value="1"/>
</dbReference>
<comment type="similarity">
    <text evidence="2">Belongs to the EamA transporter family.</text>
</comment>
<dbReference type="GO" id="GO:0005886">
    <property type="term" value="C:plasma membrane"/>
    <property type="evidence" value="ECO:0007669"/>
    <property type="project" value="UniProtKB-SubCell"/>
</dbReference>
<feature type="transmembrane region" description="Helical" evidence="8">
    <location>
        <begin position="209"/>
        <end position="230"/>
    </location>
</feature>
<sequence length="296" mass="33294">MEEEKKGILITIAAYILWGILPMYWKTLEHIAPFEILAHRIVWALVFMFLIILLLRKQQDFLTSLLELWRNKKALAGITLAAFAISMNWFLFIWAVNSDHVVQASLGYYINPLISILLSMIVMKETFTKAQWISFLLAGIGVAYMTINVGAFPWVSFALATSFAIYGLLKKLAAIPAIFGLTVETIIVTPLALIYLIPASGFPEDISWISLNTLLVFSTGAVTAIPLLLFTSGTKRIPLSMVGFLQYIAPTLMLLIGVFLYEEPFTSVHIVAFSFIWAGLFLYTRERFKKIGPRKA</sequence>
<dbReference type="PANTHER" id="PTHR22911">
    <property type="entry name" value="ACYL-MALONYL CONDENSING ENZYME-RELATED"/>
    <property type="match status" value="1"/>
</dbReference>
<dbReference type="InterPro" id="IPR000620">
    <property type="entry name" value="EamA_dom"/>
</dbReference>
<keyword evidence="6 8" id="KW-1133">Transmembrane helix</keyword>
<organism evidence="10 11">
    <name type="scientific">Salimicrobium flavidum</name>
    <dbReference type="NCBI Taxonomy" id="570947"/>
    <lineage>
        <taxon>Bacteria</taxon>
        <taxon>Bacillati</taxon>
        <taxon>Bacillota</taxon>
        <taxon>Bacilli</taxon>
        <taxon>Bacillales</taxon>
        <taxon>Bacillaceae</taxon>
        <taxon>Salimicrobium</taxon>
    </lineage>
</organism>